<sequence>MPFISSNPTSRVHKDSPPPSFPRNFNLLIPSPAMYNPVTQLPPGFRFHPTDEELIIHYLRNRTAAASSPSPVSIIAEVDIYKFDPWDLPEKALFGDREWYFFTPRDRKYPNGVRPNRAAVSGYWKATGTDKAISSGSNNVGVKKALVFYKGKPPKGFKTNWIMHEYRLADSQNSNKYRPMSMRLPDHSMRMDDWVLCRIYRKSRHLPPPVIIDQELENSCADDTYIPTQSLPLQHNLLKLPKTSSISEFFEDFSQLSNAFDIPLDLPRFDKNPLIGHPISNLLQTNDDNNDTKAYFLPQLSQIESSDHSLSLKHQKHDERNSKEDTNGSSQNFSGLFDNSQYSLLNQPFFSQQLLINSLSGLQ</sequence>
<protein>
    <submittedName>
        <fullName evidence="8">NAC transcription factor 29</fullName>
    </submittedName>
</protein>
<evidence type="ECO:0000256" key="2">
    <source>
        <dbReference type="ARBA" id="ARBA00023015"/>
    </source>
</evidence>
<dbReference type="GO" id="GO:0003677">
    <property type="term" value="F:DNA binding"/>
    <property type="evidence" value="ECO:0007669"/>
    <property type="project" value="UniProtKB-KW"/>
</dbReference>
<dbReference type="AlphaFoldDB" id="A0A2I0VJH7"/>
<dbReference type="FunFam" id="2.170.150.80:FF:000005">
    <property type="entry name" value="NAC transcription factor 56"/>
    <property type="match status" value="1"/>
</dbReference>
<evidence type="ECO:0000313" key="8">
    <source>
        <dbReference type="EMBL" id="PKU63564.1"/>
    </source>
</evidence>
<keyword evidence="5" id="KW-0539">Nucleus</keyword>
<dbReference type="InterPro" id="IPR003441">
    <property type="entry name" value="NAC-dom"/>
</dbReference>
<organism evidence="8 9">
    <name type="scientific">Dendrobium catenatum</name>
    <dbReference type="NCBI Taxonomy" id="906689"/>
    <lineage>
        <taxon>Eukaryota</taxon>
        <taxon>Viridiplantae</taxon>
        <taxon>Streptophyta</taxon>
        <taxon>Embryophyta</taxon>
        <taxon>Tracheophyta</taxon>
        <taxon>Spermatophyta</taxon>
        <taxon>Magnoliopsida</taxon>
        <taxon>Liliopsida</taxon>
        <taxon>Asparagales</taxon>
        <taxon>Orchidaceae</taxon>
        <taxon>Epidendroideae</taxon>
        <taxon>Malaxideae</taxon>
        <taxon>Dendrobiinae</taxon>
        <taxon>Dendrobium</taxon>
    </lineage>
</organism>
<evidence type="ECO:0000256" key="4">
    <source>
        <dbReference type="ARBA" id="ARBA00023163"/>
    </source>
</evidence>
<dbReference type="Pfam" id="PF02365">
    <property type="entry name" value="NAM"/>
    <property type="match status" value="1"/>
</dbReference>
<dbReference type="InterPro" id="IPR036093">
    <property type="entry name" value="NAC_dom_sf"/>
</dbReference>
<evidence type="ECO:0000256" key="6">
    <source>
        <dbReference type="SAM" id="MobiDB-lite"/>
    </source>
</evidence>
<name>A0A2I0VJH7_9ASPA</name>
<dbReference type="GO" id="GO:0006355">
    <property type="term" value="P:regulation of DNA-templated transcription"/>
    <property type="evidence" value="ECO:0007669"/>
    <property type="project" value="InterPro"/>
</dbReference>
<feature type="domain" description="NAC" evidence="7">
    <location>
        <begin position="41"/>
        <end position="202"/>
    </location>
</feature>
<reference evidence="8 9" key="2">
    <citation type="journal article" date="2017" name="Nature">
        <title>The Apostasia genome and the evolution of orchids.</title>
        <authorList>
            <person name="Zhang G.Q."/>
            <person name="Liu K.W."/>
            <person name="Li Z."/>
            <person name="Lohaus R."/>
            <person name="Hsiao Y.Y."/>
            <person name="Niu S.C."/>
            <person name="Wang J.Y."/>
            <person name="Lin Y.C."/>
            <person name="Xu Q."/>
            <person name="Chen L.J."/>
            <person name="Yoshida K."/>
            <person name="Fujiwara S."/>
            <person name="Wang Z.W."/>
            <person name="Zhang Y.Q."/>
            <person name="Mitsuda N."/>
            <person name="Wang M."/>
            <person name="Liu G.H."/>
            <person name="Pecoraro L."/>
            <person name="Huang H.X."/>
            <person name="Xiao X.J."/>
            <person name="Lin M."/>
            <person name="Wu X.Y."/>
            <person name="Wu W.L."/>
            <person name="Chen Y.Y."/>
            <person name="Chang S.B."/>
            <person name="Sakamoto S."/>
            <person name="Ohme-Takagi M."/>
            <person name="Yagi M."/>
            <person name="Zeng S.J."/>
            <person name="Shen C.Y."/>
            <person name="Yeh C.M."/>
            <person name="Luo Y.B."/>
            <person name="Tsai W.C."/>
            <person name="Van de Peer Y."/>
            <person name="Liu Z.J."/>
        </authorList>
    </citation>
    <scope>NUCLEOTIDE SEQUENCE [LARGE SCALE GENOMIC DNA]</scope>
    <source>
        <tissue evidence="8">The whole plant</tissue>
    </source>
</reference>
<evidence type="ECO:0000256" key="1">
    <source>
        <dbReference type="ARBA" id="ARBA00004123"/>
    </source>
</evidence>
<dbReference type="GO" id="GO:0005634">
    <property type="term" value="C:nucleus"/>
    <property type="evidence" value="ECO:0007669"/>
    <property type="project" value="UniProtKB-SubCell"/>
</dbReference>
<comment type="subcellular location">
    <subcellularLocation>
        <location evidence="1">Nucleus</location>
    </subcellularLocation>
</comment>
<gene>
    <name evidence="8" type="primary">NAC029</name>
    <name evidence="8" type="ORF">MA16_Dca016705</name>
</gene>
<dbReference type="GO" id="GO:0009791">
    <property type="term" value="P:post-embryonic development"/>
    <property type="evidence" value="ECO:0007669"/>
    <property type="project" value="UniProtKB-ARBA"/>
</dbReference>
<evidence type="ECO:0000256" key="5">
    <source>
        <dbReference type="ARBA" id="ARBA00023242"/>
    </source>
</evidence>
<keyword evidence="2" id="KW-0805">Transcription regulation</keyword>
<evidence type="ECO:0000313" key="9">
    <source>
        <dbReference type="Proteomes" id="UP000233837"/>
    </source>
</evidence>
<proteinExistence type="predicted"/>
<feature type="compositionally biased region" description="Basic and acidic residues" evidence="6">
    <location>
        <begin position="316"/>
        <end position="326"/>
    </location>
</feature>
<dbReference type="Gene3D" id="2.170.150.80">
    <property type="entry name" value="NAC domain"/>
    <property type="match status" value="1"/>
</dbReference>
<dbReference type="PROSITE" id="PS51005">
    <property type="entry name" value="NAC"/>
    <property type="match status" value="1"/>
</dbReference>
<feature type="region of interest" description="Disordered" evidence="6">
    <location>
        <begin position="307"/>
        <end position="332"/>
    </location>
</feature>
<evidence type="ECO:0000259" key="7">
    <source>
        <dbReference type="PROSITE" id="PS51005"/>
    </source>
</evidence>
<dbReference type="PANTHER" id="PTHR31719:SF201">
    <property type="entry name" value="NAC TRANSCRIPTION FACTOR 47"/>
    <property type="match status" value="1"/>
</dbReference>
<dbReference type="EMBL" id="KZ503477">
    <property type="protein sequence ID" value="PKU63564.1"/>
    <property type="molecule type" value="Genomic_DNA"/>
</dbReference>
<dbReference type="SUPFAM" id="SSF101941">
    <property type="entry name" value="NAC domain"/>
    <property type="match status" value="1"/>
</dbReference>
<keyword evidence="9" id="KW-1185">Reference proteome</keyword>
<dbReference type="Proteomes" id="UP000233837">
    <property type="component" value="Unassembled WGS sequence"/>
</dbReference>
<reference evidence="8 9" key="1">
    <citation type="journal article" date="2016" name="Sci. Rep.">
        <title>The Dendrobium catenatum Lindl. genome sequence provides insights into polysaccharide synthase, floral development and adaptive evolution.</title>
        <authorList>
            <person name="Zhang G.Q."/>
            <person name="Xu Q."/>
            <person name="Bian C."/>
            <person name="Tsai W.C."/>
            <person name="Yeh C.M."/>
            <person name="Liu K.W."/>
            <person name="Yoshida K."/>
            <person name="Zhang L.S."/>
            <person name="Chang S.B."/>
            <person name="Chen F."/>
            <person name="Shi Y."/>
            <person name="Su Y.Y."/>
            <person name="Zhang Y.Q."/>
            <person name="Chen L.J."/>
            <person name="Yin Y."/>
            <person name="Lin M."/>
            <person name="Huang H."/>
            <person name="Deng H."/>
            <person name="Wang Z.W."/>
            <person name="Zhu S.L."/>
            <person name="Zhao X."/>
            <person name="Deng C."/>
            <person name="Niu S.C."/>
            <person name="Huang J."/>
            <person name="Wang M."/>
            <person name="Liu G.H."/>
            <person name="Yang H.J."/>
            <person name="Xiao X.J."/>
            <person name="Hsiao Y.Y."/>
            <person name="Wu W.L."/>
            <person name="Chen Y.Y."/>
            <person name="Mitsuda N."/>
            <person name="Ohme-Takagi M."/>
            <person name="Luo Y.B."/>
            <person name="Van de Peer Y."/>
            <person name="Liu Z.J."/>
        </authorList>
    </citation>
    <scope>NUCLEOTIDE SEQUENCE [LARGE SCALE GENOMIC DNA]</scope>
    <source>
        <tissue evidence="8">The whole plant</tissue>
    </source>
</reference>
<evidence type="ECO:0000256" key="3">
    <source>
        <dbReference type="ARBA" id="ARBA00023125"/>
    </source>
</evidence>
<accession>A0A2I0VJH7</accession>
<dbReference type="PANTHER" id="PTHR31719">
    <property type="entry name" value="NAC TRANSCRIPTION FACTOR 56"/>
    <property type="match status" value="1"/>
</dbReference>
<keyword evidence="3" id="KW-0238">DNA-binding</keyword>
<keyword evidence="4" id="KW-0804">Transcription</keyword>
<dbReference type="GO" id="GO:0048608">
    <property type="term" value="P:reproductive structure development"/>
    <property type="evidence" value="ECO:0007669"/>
    <property type="project" value="UniProtKB-ARBA"/>
</dbReference>